<dbReference type="PROSITE" id="PS50075">
    <property type="entry name" value="CARRIER"/>
    <property type="match status" value="1"/>
</dbReference>
<dbReference type="EMBL" id="CAJSTJ010000195">
    <property type="protein sequence ID" value="CAG7565903.1"/>
    <property type="molecule type" value="Genomic_DNA"/>
</dbReference>
<evidence type="ECO:0000259" key="1">
    <source>
        <dbReference type="PROSITE" id="PS50075"/>
    </source>
</evidence>
<dbReference type="GO" id="GO:0031956">
    <property type="term" value="F:medium-chain fatty acid-CoA ligase activity"/>
    <property type="evidence" value="ECO:0007669"/>
    <property type="project" value="TreeGrafter"/>
</dbReference>
<organism evidence="2 3">
    <name type="scientific">Fusarium equiseti</name>
    <name type="common">Fusarium scirpi</name>
    <dbReference type="NCBI Taxonomy" id="61235"/>
    <lineage>
        <taxon>Eukaryota</taxon>
        <taxon>Fungi</taxon>
        <taxon>Dikarya</taxon>
        <taxon>Ascomycota</taxon>
        <taxon>Pezizomycotina</taxon>
        <taxon>Sordariomycetes</taxon>
        <taxon>Hypocreomycetidae</taxon>
        <taxon>Hypocreales</taxon>
        <taxon>Nectriaceae</taxon>
        <taxon>Fusarium</taxon>
        <taxon>Fusarium incarnatum-equiseti species complex</taxon>
    </lineage>
</organism>
<comment type="caution">
    <text evidence="2">The sequence shown here is derived from an EMBL/GenBank/DDBJ whole genome shotgun (WGS) entry which is preliminary data.</text>
</comment>
<evidence type="ECO:0000313" key="3">
    <source>
        <dbReference type="Proteomes" id="UP000693738"/>
    </source>
</evidence>
<dbReference type="PANTHER" id="PTHR43201:SF10">
    <property type="entry name" value="CARRIER DOMAIN-CONTAINING PROTEIN"/>
    <property type="match status" value="1"/>
</dbReference>
<name>A0A8J2JDM2_FUSEQ</name>
<dbReference type="PANTHER" id="PTHR43201">
    <property type="entry name" value="ACYL-COA SYNTHETASE"/>
    <property type="match status" value="1"/>
</dbReference>
<dbReference type="GO" id="GO:0006631">
    <property type="term" value="P:fatty acid metabolic process"/>
    <property type="evidence" value="ECO:0007669"/>
    <property type="project" value="TreeGrafter"/>
</dbReference>
<gene>
    <name evidence="2" type="ORF">FEQUK3_LOCUS11615</name>
</gene>
<reference evidence="2" key="1">
    <citation type="submission" date="2021-05" db="EMBL/GenBank/DDBJ databases">
        <authorList>
            <person name="Khan N."/>
        </authorList>
    </citation>
    <scope>NUCLEOTIDE SEQUENCE</scope>
</reference>
<dbReference type="Proteomes" id="UP000693738">
    <property type="component" value="Unassembled WGS sequence"/>
</dbReference>
<dbReference type="AlphaFoldDB" id="A0A8J2JDM2"/>
<proteinExistence type="predicted"/>
<protein>
    <recommendedName>
        <fullName evidence="1">Carrier domain-containing protein</fullName>
    </recommendedName>
</protein>
<accession>A0A8J2JDM2</accession>
<feature type="domain" description="Carrier" evidence="1">
    <location>
        <begin position="292"/>
        <end position="366"/>
    </location>
</feature>
<dbReference type="Pfam" id="PF00550">
    <property type="entry name" value="PP-binding"/>
    <property type="match status" value="1"/>
</dbReference>
<dbReference type="InterPro" id="IPR009081">
    <property type="entry name" value="PP-bd_ACP"/>
</dbReference>
<sequence length="373" mass="41143">MTKALQACQIRLVCNAAGDLLPSLAFKLRVTIKCVILTSYGITDPPLGYRLDHQGTCGIRTGPDLTILDWSGTVASCGTLGRVCVRGAAVFAGYLKADNTYDWTCFNEDGWFDTGDLGFLNEDDYLFITGRSKEVVYDILQKVVALALVTAINVPRVDLKTLHDTLKSSPSAGQMVGINNVHGRPFKKEQKSSSHPARHREATCPSHDTAISAPIDGVVSPADLEMPSAELRTLLPAEIDVFWYKRLKDGAPEPFLCHGYVNIDNTPDFVDDLRYKLGFEVHNYLIPRGLGIPSEAKVTKIFYDILLCSPIHVPRDVSFFDLGRVSLRAGRLMSKLRVEFGIHIPVNTIFNEETAMSLATHIKSLSKSKDDKS</sequence>
<evidence type="ECO:0000313" key="2">
    <source>
        <dbReference type="EMBL" id="CAG7565903.1"/>
    </source>
</evidence>